<evidence type="ECO:0000256" key="1">
    <source>
        <dbReference type="SAM" id="Phobius"/>
    </source>
</evidence>
<evidence type="ECO:0000313" key="3">
    <source>
        <dbReference type="Proteomes" id="UP000288052"/>
    </source>
</evidence>
<evidence type="ECO:0000313" key="2">
    <source>
        <dbReference type="EMBL" id="RSX47819.1"/>
    </source>
</evidence>
<accession>A0A430F6A6</accession>
<comment type="caution">
    <text evidence="2">The sequence shown here is derived from an EMBL/GenBank/DDBJ whole genome shotgun (WGS) entry which is preliminary data.</text>
</comment>
<keyword evidence="1" id="KW-0472">Membrane</keyword>
<dbReference type="Proteomes" id="UP000288052">
    <property type="component" value="Unassembled WGS sequence"/>
</dbReference>
<reference evidence="2 3" key="1">
    <citation type="submission" date="2018-09" db="EMBL/GenBank/DDBJ databases">
        <title>Characterization of the phylogenetic diversity of five novel species belonging to the genus Bifidobacterium.</title>
        <authorList>
            <person name="Lugli G.A."/>
            <person name="Duranti S."/>
            <person name="Milani C."/>
        </authorList>
    </citation>
    <scope>NUCLEOTIDE SEQUENCE [LARGE SCALE GENOMIC DNA]</scope>
    <source>
        <strain evidence="2 3">2020B</strain>
    </source>
</reference>
<feature type="transmembrane region" description="Helical" evidence="1">
    <location>
        <begin position="6"/>
        <end position="27"/>
    </location>
</feature>
<keyword evidence="1" id="KW-1133">Transmembrane helix</keyword>
<sequence>MFFIWLGCIIFSICALVGEYLLIRIAVRDGIDTSSTADWREMYVLEQDRAKESMPSLDSMLKDAAESSLVKSLPVDQRNAEIERIVSRRARKVVHEARNKRSTLTIVGIVAGAAVSALMVFGGLSAQAHSKKSEYNYTPYPSHSSTYDPTDSTYEDYLDALSRSN</sequence>
<dbReference type="EMBL" id="QXGI01000004">
    <property type="protein sequence ID" value="RSX47819.1"/>
    <property type="molecule type" value="Genomic_DNA"/>
</dbReference>
<keyword evidence="1" id="KW-0812">Transmembrane</keyword>
<proteinExistence type="predicted"/>
<organism evidence="2 3">
    <name type="scientific">Bifidobacterium castoris</name>
    <dbReference type="NCBI Taxonomy" id="2306972"/>
    <lineage>
        <taxon>Bacteria</taxon>
        <taxon>Bacillati</taxon>
        <taxon>Actinomycetota</taxon>
        <taxon>Actinomycetes</taxon>
        <taxon>Bifidobacteriales</taxon>
        <taxon>Bifidobacteriaceae</taxon>
        <taxon>Bifidobacterium</taxon>
    </lineage>
</organism>
<feature type="transmembrane region" description="Helical" evidence="1">
    <location>
        <begin position="104"/>
        <end position="124"/>
    </location>
</feature>
<name>A0A430F6A6_9BIFI</name>
<keyword evidence="3" id="KW-1185">Reference proteome</keyword>
<gene>
    <name evidence="2" type="ORF">D2E22_1106</name>
</gene>
<dbReference type="RefSeq" id="WP_126032129.1">
    <property type="nucleotide sequence ID" value="NZ_QXGI01000004.1"/>
</dbReference>
<dbReference type="AlphaFoldDB" id="A0A430F6A6"/>
<protein>
    <submittedName>
        <fullName evidence="2">Uncharacterized protein</fullName>
    </submittedName>
</protein>